<keyword evidence="5" id="KW-0998">Cell outer membrane</keyword>
<dbReference type="InterPro" id="IPR050298">
    <property type="entry name" value="Gram-neg_bact_OMP"/>
</dbReference>
<dbReference type="AlphaFoldDB" id="A0A4R3NKP6"/>
<protein>
    <submittedName>
        <fullName evidence="7">Outer membrane pore protein F</fullName>
    </submittedName>
</protein>
<dbReference type="InterPro" id="IPR001897">
    <property type="entry name" value="Porin_gammaproteobac"/>
</dbReference>
<keyword evidence="5" id="KW-0812">Transmembrane</keyword>
<comment type="caution">
    <text evidence="7">The sequence shown here is derived from an EMBL/GenBank/DDBJ whole genome shotgun (WGS) entry which is preliminary data.</text>
</comment>
<dbReference type="PRINTS" id="PR00183">
    <property type="entry name" value="ECOLIPORIN"/>
</dbReference>
<keyword evidence="3 6" id="KW-0732">Signal</keyword>
<dbReference type="PRINTS" id="PR00182">
    <property type="entry name" value="ECOLNEIPORIN"/>
</dbReference>
<dbReference type="EMBL" id="SMAS01000003">
    <property type="protein sequence ID" value="TCT35736.1"/>
    <property type="molecule type" value="Genomic_DNA"/>
</dbReference>
<dbReference type="Pfam" id="PF00267">
    <property type="entry name" value="Porin_1"/>
    <property type="match status" value="1"/>
</dbReference>
<reference evidence="7 8" key="1">
    <citation type="submission" date="2019-03" db="EMBL/GenBank/DDBJ databases">
        <title>Genomic analyses of the natural microbiome of Caenorhabditis elegans.</title>
        <authorList>
            <person name="Samuel B."/>
        </authorList>
    </citation>
    <scope>NUCLEOTIDE SEQUENCE [LARGE SCALE GENOMIC DNA]</scope>
    <source>
        <strain evidence="7 8">JUb102</strain>
    </source>
</reference>
<comment type="similarity">
    <text evidence="2 5">Belongs to the Gram-negative porin family.</text>
</comment>
<dbReference type="SUPFAM" id="SSF56935">
    <property type="entry name" value="Porins"/>
    <property type="match status" value="1"/>
</dbReference>
<feature type="signal peptide" evidence="6">
    <location>
        <begin position="1"/>
        <end position="21"/>
    </location>
</feature>
<dbReference type="InterPro" id="IPR013793">
    <property type="entry name" value="Porin_Gram-ve_CS"/>
</dbReference>
<evidence type="ECO:0000256" key="3">
    <source>
        <dbReference type="ARBA" id="ARBA00022729"/>
    </source>
</evidence>
<dbReference type="PANTHER" id="PTHR34501">
    <property type="entry name" value="PROTEIN YDDL-RELATED"/>
    <property type="match status" value="1"/>
</dbReference>
<evidence type="ECO:0000313" key="7">
    <source>
        <dbReference type="EMBL" id="TCT35736.1"/>
    </source>
</evidence>
<name>A0A4R3NKP6_9GAMM</name>
<keyword evidence="5" id="KW-0406">Ion transport</keyword>
<keyword evidence="5" id="KW-0626">Porin</keyword>
<dbReference type="RefSeq" id="WP_132495966.1">
    <property type="nucleotide sequence ID" value="NZ_SMAS01000003.1"/>
</dbReference>
<dbReference type="Gene3D" id="2.40.160.10">
    <property type="entry name" value="Porin"/>
    <property type="match status" value="1"/>
</dbReference>
<evidence type="ECO:0000313" key="8">
    <source>
        <dbReference type="Proteomes" id="UP000295055"/>
    </source>
</evidence>
<comment type="subunit">
    <text evidence="5">Homotrimer.</text>
</comment>
<accession>A0A4R3NKP6</accession>
<feature type="chain" id="PRO_5020982958" evidence="6">
    <location>
        <begin position="22"/>
        <end position="364"/>
    </location>
</feature>
<dbReference type="GO" id="GO:0009279">
    <property type="term" value="C:cell outer membrane"/>
    <property type="evidence" value="ECO:0007669"/>
    <property type="project" value="UniProtKB-SubCell"/>
</dbReference>
<dbReference type="Proteomes" id="UP000295055">
    <property type="component" value="Unassembled WGS sequence"/>
</dbReference>
<dbReference type="CDD" id="cd00342">
    <property type="entry name" value="gram_neg_porins"/>
    <property type="match status" value="1"/>
</dbReference>
<dbReference type="PANTHER" id="PTHR34501:SF2">
    <property type="entry name" value="OUTER MEMBRANE PORIN F-RELATED"/>
    <property type="match status" value="1"/>
</dbReference>
<organism evidence="7 8">
    <name type="scientific">Providencia alcalifaciens</name>
    <dbReference type="NCBI Taxonomy" id="126385"/>
    <lineage>
        <taxon>Bacteria</taxon>
        <taxon>Pseudomonadati</taxon>
        <taxon>Pseudomonadota</taxon>
        <taxon>Gammaproteobacteria</taxon>
        <taxon>Enterobacterales</taxon>
        <taxon>Morganellaceae</taxon>
        <taxon>Providencia</taxon>
    </lineage>
</organism>
<dbReference type="InterPro" id="IPR033900">
    <property type="entry name" value="Gram_neg_porin_domain"/>
</dbReference>
<dbReference type="InterPro" id="IPR001702">
    <property type="entry name" value="Porin_Gram-ve"/>
</dbReference>
<evidence type="ECO:0000256" key="2">
    <source>
        <dbReference type="ARBA" id="ARBA00007539"/>
    </source>
</evidence>
<dbReference type="OrthoDB" id="7055111at2"/>
<evidence type="ECO:0000256" key="5">
    <source>
        <dbReference type="RuleBase" id="RU000469"/>
    </source>
</evidence>
<proteinExistence type="inferred from homology"/>
<evidence type="ECO:0000256" key="1">
    <source>
        <dbReference type="ARBA" id="ARBA00004571"/>
    </source>
</evidence>
<keyword evidence="4 5" id="KW-0472">Membrane</keyword>
<dbReference type="InterPro" id="IPR023614">
    <property type="entry name" value="Porin_dom_sf"/>
</dbReference>
<evidence type="ECO:0000256" key="6">
    <source>
        <dbReference type="SAM" id="SignalP"/>
    </source>
</evidence>
<dbReference type="GO" id="GO:0015288">
    <property type="term" value="F:porin activity"/>
    <property type="evidence" value="ECO:0007669"/>
    <property type="project" value="UniProtKB-KW"/>
</dbReference>
<dbReference type="GO" id="GO:0034220">
    <property type="term" value="P:monoatomic ion transmembrane transport"/>
    <property type="evidence" value="ECO:0007669"/>
    <property type="project" value="InterPro"/>
</dbReference>
<keyword evidence="5" id="KW-0813">Transport</keyword>
<dbReference type="GO" id="GO:0046930">
    <property type="term" value="C:pore complex"/>
    <property type="evidence" value="ECO:0007669"/>
    <property type="project" value="UniProtKB-KW"/>
</dbReference>
<sequence length="364" mass="40380">MKYNRLAILITTLAFAGAANAAEVYNKDGNKFDVYGQIDVRHYIADSKSGEDGDDSRVRLGFRGDTQINDQLTGYGRFEWETPTNKSESDHENQNRLAYAGLKFADFGSLDYGRNYGVNYDINAWTDVLPLWGADTMDQEDNFMMGRNRNLLTYRNNNMFGYVDGLSFALQYQGKNGDQNKSSGEDALKNNGDGYGLSTAYELGYGVTLGGSYANSSRTPSQRDGAIGAKGERAQVWNVGGKFEWEDLYIAAMYGQALNATRYGEDDAEAVANKTENLEVVATYTLDFGLTPSIGYNQSKGKDLGEYGSKDLVKYVAVGAAYEFNKNMSAVVDYKINLLNKNEFTREHNINTDNVLGLGLVYQF</sequence>
<comment type="subcellular location">
    <subcellularLocation>
        <location evidence="1 5">Cell outer membrane</location>
        <topology evidence="1 5">Multi-pass membrane protein</topology>
    </subcellularLocation>
</comment>
<evidence type="ECO:0000256" key="4">
    <source>
        <dbReference type="ARBA" id="ARBA00023136"/>
    </source>
</evidence>
<dbReference type="PROSITE" id="PS00576">
    <property type="entry name" value="GRAM_NEG_PORIN"/>
    <property type="match status" value="1"/>
</dbReference>
<gene>
    <name evidence="7" type="ORF">EC835_103190</name>
</gene>